<organism evidence="6 7">
    <name type="scientific">Suilimivivens aceti</name>
    <dbReference type="NCBI Taxonomy" id="2981774"/>
    <lineage>
        <taxon>Bacteria</taxon>
        <taxon>Bacillati</taxon>
        <taxon>Bacillota</taxon>
        <taxon>Clostridia</taxon>
        <taxon>Lachnospirales</taxon>
        <taxon>Lachnospiraceae</taxon>
        <taxon>Suilimivivens</taxon>
    </lineage>
</organism>
<dbReference type="RefSeq" id="WP_262573828.1">
    <property type="nucleotide sequence ID" value="NZ_JAOQKJ010000003.1"/>
</dbReference>
<name>A0ABT2T267_9FIRM</name>
<dbReference type="InterPro" id="IPR003825">
    <property type="entry name" value="Colicin-V_CvpA"/>
</dbReference>
<comment type="caution">
    <text evidence="6">The sequence shown here is derived from an EMBL/GenBank/DDBJ whole genome shotgun (WGS) entry which is preliminary data.</text>
</comment>
<reference evidence="6 7" key="1">
    <citation type="journal article" date="2021" name="ISME Commun">
        <title>Automated analysis of genomic sequences facilitates high-throughput and comprehensive description of bacteria.</title>
        <authorList>
            <person name="Hitch T.C.A."/>
        </authorList>
    </citation>
    <scope>NUCLEOTIDE SEQUENCE [LARGE SCALE GENOMIC DNA]</scope>
    <source>
        <strain evidence="6 7">Sanger_18</strain>
    </source>
</reference>
<keyword evidence="2 5" id="KW-0812">Transmembrane</keyword>
<evidence type="ECO:0000256" key="2">
    <source>
        <dbReference type="ARBA" id="ARBA00022692"/>
    </source>
</evidence>
<evidence type="ECO:0000313" key="7">
    <source>
        <dbReference type="Proteomes" id="UP001652432"/>
    </source>
</evidence>
<evidence type="ECO:0000313" key="6">
    <source>
        <dbReference type="EMBL" id="MCU6743859.1"/>
    </source>
</evidence>
<accession>A0ABT2T267</accession>
<dbReference type="Pfam" id="PF02674">
    <property type="entry name" value="Colicin_V"/>
    <property type="match status" value="1"/>
</dbReference>
<evidence type="ECO:0000256" key="5">
    <source>
        <dbReference type="SAM" id="Phobius"/>
    </source>
</evidence>
<feature type="transmembrane region" description="Helical" evidence="5">
    <location>
        <begin position="30"/>
        <end position="53"/>
    </location>
</feature>
<feature type="transmembrane region" description="Helical" evidence="5">
    <location>
        <begin position="60"/>
        <end position="79"/>
    </location>
</feature>
<keyword evidence="3 5" id="KW-1133">Transmembrane helix</keyword>
<evidence type="ECO:0000256" key="3">
    <source>
        <dbReference type="ARBA" id="ARBA00022989"/>
    </source>
</evidence>
<dbReference type="EMBL" id="JAOQKJ010000003">
    <property type="protein sequence ID" value="MCU6743859.1"/>
    <property type="molecule type" value="Genomic_DNA"/>
</dbReference>
<keyword evidence="4 5" id="KW-0472">Membrane</keyword>
<dbReference type="Proteomes" id="UP001652432">
    <property type="component" value="Unassembled WGS sequence"/>
</dbReference>
<gene>
    <name evidence="6" type="ORF">OCV77_05025</name>
</gene>
<sequence>MYYFSLVIVALIFIWRIAAGAKKGMVKELISLIAMVAAGFCVILIMGALNSYFDQKIGQVVQFVCVLFAVCLVYRLMNVLFTSLKLISGLPVIRWLDKLLGMVLGVVEAGLITAFLVRVVKELGLTFLSV</sequence>
<keyword evidence="7" id="KW-1185">Reference proteome</keyword>
<evidence type="ECO:0000256" key="4">
    <source>
        <dbReference type="ARBA" id="ARBA00023136"/>
    </source>
</evidence>
<protein>
    <submittedName>
        <fullName evidence="6">CvpA family protein</fullName>
    </submittedName>
</protein>
<evidence type="ECO:0000256" key="1">
    <source>
        <dbReference type="ARBA" id="ARBA00004141"/>
    </source>
</evidence>
<comment type="subcellular location">
    <subcellularLocation>
        <location evidence="1">Membrane</location>
        <topology evidence="1">Multi-pass membrane protein</topology>
    </subcellularLocation>
</comment>
<feature type="transmembrane region" description="Helical" evidence="5">
    <location>
        <begin position="99"/>
        <end position="120"/>
    </location>
</feature>
<proteinExistence type="predicted"/>